<dbReference type="EMBL" id="JACHVS010000005">
    <property type="protein sequence ID" value="MBB2997533.1"/>
    <property type="molecule type" value="Genomic_DNA"/>
</dbReference>
<gene>
    <name evidence="1" type="ORF">E9229_003805</name>
</gene>
<accession>A0A839QPK3</accession>
<organism evidence="1 2">
    <name type="scientific">Paeniglutamicibacter cryotolerans</name>
    <dbReference type="NCBI Taxonomy" id="670079"/>
    <lineage>
        <taxon>Bacteria</taxon>
        <taxon>Bacillati</taxon>
        <taxon>Actinomycetota</taxon>
        <taxon>Actinomycetes</taxon>
        <taxon>Micrococcales</taxon>
        <taxon>Micrococcaceae</taxon>
        <taxon>Paeniglutamicibacter</taxon>
    </lineage>
</organism>
<evidence type="ECO:0000313" key="1">
    <source>
        <dbReference type="EMBL" id="MBB2997533.1"/>
    </source>
</evidence>
<dbReference type="Proteomes" id="UP000523000">
    <property type="component" value="Unassembled WGS sequence"/>
</dbReference>
<proteinExistence type="predicted"/>
<evidence type="ECO:0000313" key="2">
    <source>
        <dbReference type="Proteomes" id="UP000523000"/>
    </source>
</evidence>
<comment type="caution">
    <text evidence="1">The sequence shown here is derived from an EMBL/GenBank/DDBJ whole genome shotgun (WGS) entry which is preliminary data.</text>
</comment>
<name>A0A839QPK3_9MICC</name>
<sequence>MSDLIDFTQGGASTAENWRERVLDGVGRRLDQMVASQEVTDFSGEAGRATVNAMADAVLRANRINDRLGAFYTTDRVRKVLGDVSRQAVSERVKNHRLLRVKTADGVVLFPAFQFINGAVAPGLQHLLSVLLGTGVDGWTVTYWLTARLAQLGESTALEVLASGDSDRIAELGKLAATDAAGWHAAA</sequence>
<reference evidence="1 2" key="1">
    <citation type="submission" date="2020-08" db="EMBL/GenBank/DDBJ databases">
        <title>Sequencing the genomes of 1000 actinobacteria strains.</title>
        <authorList>
            <person name="Klenk H.-P."/>
        </authorList>
    </citation>
    <scope>NUCLEOTIDE SEQUENCE [LARGE SCALE GENOMIC DNA]</scope>
    <source>
        <strain evidence="1 2">DSM 22826</strain>
    </source>
</reference>
<protein>
    <submittedName>
        <fullName evidence="1">Uncharacterized protein</fullName>
    </submittedName>
</protein>
<keyword evidence="2" id="KW-1185">Reference proteome</keyword>
<dbReference type="RefSeq" id="WP_183513191.1">
    <property type="nucleotide sequence ID" value="NZ_BAABGK010000093.1"/>
</dbReference>
<dbReference type="AlphaFoldDB" id="A0A839QPK3"/>